<dbReference type="EMBL" id="PFGC01000022">
    <property type="protein sequence ID" value="PIW37108.1"/>
    <property type="molecule type" value="Genomic_DNA"/>
</dbReference>
<keyword evidence="1" id="KW-0812">Transmembrane</keyword>
<evidence type="ECO:0000313" key="4">
    <source>
        <dbReference type="Proteomes" id="UP000230292"/>
    </source>
</evidence>
<dbReference type="GO" id="GO:0016491">
    <property type="term" value="F:oxidoreductase activity"/>
    <property type="evidence" value="ECO:0007669"/>
    <property type="project" value="InterPro"/>
</dbReference>
<dbReference type="Gene3D" id="2.60.120.260">
    <property type="entry name" value="Galactose-binding domain-like"/>
    <property type="match status" value="1"/>
</dbReference>
<reference evidence="3 4" key="1">
    <citation type="submission" date="2017-09" db="EMBL/GenBank/DDBJ databases">
        <title>Depth-based differentiation of microbial function through sediment-hosted aquifers and enrichment of novel symbionts in the deep terrestrial subsurface.</title>
        <authorList>
            <person name="Probst A.J."/>
            <person name="Ladd B."/>
            <person name="Jarett J.K."/>
            <person name="Geller-Mcgrath D.E."/>
            <person name="Sieber C.M."/>
            <person name="Emerson J.B."/>
            <person name="Anantharaman K."/>
            <person name="Thomas B.C."/>
            <person name="Malmstrom R."/>
            <person name="Stieglmeier M."/>
            <person name="Klingl A."/>
            <person name="Woyke T."/>
            <person name="Ryan C.M."/>
            <person name="Banfield J.F."/>
        </authorList>
    </citation>
    <scope>NUCLEOTIDE SEQUENCE [LARGE SCALE GENOMIC DNA]</scope>
    <source>
        <strain evidence="3">CG15_BIG_FIL_POST_REV_8_21_14_020_45_12</strain>
    </source>
</reference>
<dbReference type="InterPro" id="IPR041017">
    <property type="entry name" value="Thioredoxin_10"/>
</dbReference>
<dbReference type="PANTHER" id="PTHR42852">
    <property type="entry name" value="THIOL:DISULFIDE INTERCHANGE PROTEIN DSBE"/>
    <property type="match status" value="1"/>
</dbReference>
<sequence length="368" mass="40843">MTQSKQPKLNLASIAFLLAAIILVTITWLALRNPDNLADSGYVAGQAVELSVKNPTPAPELTGITDWINSNPLTLESLKGKVVLIDFWTYSCINCIRTLPYITQWDQTYREDGLVIIGVHAPEFAFEHKIENVQEAVEKYDIQYPVALDNDFSTWRAYNNRYWPAKYFIDATGKLRHTHFGEGDYSESEAVIRQLLEESGATLDAPIVATGDEASPTISAQTPETYLGSARQDDFANSSELVANLPSHYQIDESLRSNEWTLGGDWFITDEYVESAGEDSALRLNFNAKNVYLVMGSDSPLSVTVRLNGELLTPELGSDEDVGENGIAIVSDFRLYRLVNLPVFSENQLLELTVPAGVQLNAFTFASK</sequence>
<dbReference type="InterPro" id="IPR000866">
    <property type="entry name" value="AhpC/TSA"/>
</dbReference>
<comment type="caution">
    <text evidence="3">The sequence shown here is derived from an EMBL/GenBank/DDBJ whole genome shotgun (WGS) entry which is preliminary data.</text>
</comment>
<feature type="domain" description="Thioredoxin" evidence="2">
    <location>
        <begin position="52"/>
        <end position="197"/>
    </location>
</feature>
<keyword evidence="1" id="KW-1133">Transmembrane helix</keyword>
<dbReference type="InterPro" id="IPR013766">
    <property type="entry name" value="Thioredoxin_domain"/>
</dbReference>
<dbReference type="InterPro" id="IPR050553">
    <property type="entry name" value="Thioredoxin_ResA/DsbE_sf"/>
</dbReference>
<dbReference type="Pfam" id="PF17991">
    <property type="entry name" value="Thioredoxin_10"/>
    <property type="match status" value="1"/>
</dbReference>
<name>A0A2M7H4F1_9BACT</name>
<protein>
    <submittedName>
        <fullName evidence="3">Cytochrome C biogenesis protein</fullName>
    </submittedName>
</protein>
<dbReference type="Gene3D" id="3.40.30.10">
    <property type="entry name" value="Glutaredoxin"/>
    <property type="match status" value="1"/>
</dbReference>
<dbReference type="GO" id="GO:0016209">
    <property type="term" value="F:antioxidant activity"/>
    <property type="evidence" value="ECO:0007669"/>
    <property type="project" value="InterPro"/>
</dbReference>
<organism evidence="3 4">
    <name type="scientific">Candidatus Kerfeldbacteria bacterium CG15_BIG_FIL_POST_REV_8_21_14_020_45_12</name>
    <dbReference type="NCBI Taxonomy" id="2014247"/>
    <lineage>
        <taxon>Bacteria</taxon>
        <taxon>Candidatus Kerfeldiibacteriota</taxon>
    </lineage>
</organism>
<accession>A0A2M7H4F1</accession>
<dbReference type="PANTHER" id="PTHR42852:SF13">
    <property type="entry name" value="PROTEIN DIPZ"/>
    <property type="match status" value="1"/>
</dbReference>
<gene>
    <name evidence="3" type="ORF">COW24_01895</name>
</gene>
<proteinExistence type="predicted"/>
<dbReference type="PROSITE" id="PS51352">
    <property type="entry name" value="THIOREDOXIN_2"/>
    <property type="match status" value="1"/>
</dbReference>
<dbReference type="InterPro" id="IPR036249">
    <property type="entry name" value="Thioredoxin-like_sf"/>
</dbReference>
<evidence type="ECO:0000256" key="1">
    <source>
        <dbReference type="SAM" id="Phobius"/>
    </source>
</evidence>
<evidence type="ECO:0000259" key="2">
    <source>
        <dbReference type="PROSITE" id="PS51352"/>
    </source>
</evidence>
<dbReference type="CDD" id="cd03012">
    <property type="entry name" value="TlpA_like_DipZ_like"/>
    <property type="match status" value="1"/>
</dbReference>
<dbReference type="Proteomes" id="UP000230292">
    <property type="component" value="Unassembled WGS sequence"/>
</dbReference>
<evidence type="ECO:0000313" key="3">
    <source>
        <dbReference type="EMBL" id="PIW37108.1"/>
    </source>
</evidence>
<keyword evidence="1" id="KW-0472">Membrane</keyword>
<dbReference type="SUPFAM" id="SSF52833">
    <property type="entry name" value="Thioredoxin-like"/>
    <property type="match status" value="1"/>
</dbReference>
<dbReference type="Pfam" id="PF00578">
    <property type="entry name" value="AhpC-TSA"/>
    <property type="match status" value="1"/>
</dbReference>
<feature type="transmembrane region" description="Helical" evidence="1">
    <location>
        <begin position="12"/>
        <end position="31"/>
    </location>
</feature>
<dbReference type="AlphaFoldDB" id="A0A2M7H4F1"/>